<dbReference type="InterPro" id="IPR025724">
    <property type="entry name" value="GAG-pre-integrase_dom"/>
</dbReference>
<evidence type="ECO:0000259" key="1">
    <source>
        <dbReference type="Pfam" id="PF13976"/>
    </source>
</evidence>
<protein>
    <submittedName>
        <fullName evidence="2">Retrovirus-related Pol polyprotein from transposon TNT 1-94</fullName>
    </submittedName>
</protein>
<name>A0A699J2I0_TANCI</name>
<dbReference type="Pfam" id="PF13976">
    <property type="entry name" value="gag_pre-integrs"/>
    <property type="match status" value="1"/>
</dbReference>
<comment type="caution">
    <text evidence="2">The sequence shown here is derived from an EMBL/GenBank/DDBJ whole genome shotgun (WGS) entry which is preliminary data.</text>
</comment>
<organism evidence="2">
    <name type="scientific">Tanacetum cinerariifolium</name>
    <name type="common">Dalmatian daisy</name>
    <name type="synonym">Chrysanthemum cinerariifolium</name>
    <dbReference type="NCBI Taxonomy" id="118510"/>
    <lineage>
        <taxon>Eukaryota</taxon>
        <taxon>Viridiplantae</taxon>
        <taxon>Streptophyta</taxon>
        <taxon>Embryophyta</taxon>
        <taxon>Tracheophyta</taxon>
        <taxon>Spermatophyta</taxon>
        <taxon>Magnoliopsida</taxon>
        <taxon>eudicotyledons</taxon>
        <taxon>Gunneridae</taxon>
        <taxon>Pentapetalae</taxon>
        <taxon>asterids</taxon>
        <taxon>campanulids</taxon>
        <taxon>Asterales</taxon>
        <taxon>Asteraceae</taxon>
        <taxon>Asteroideae</taxon>
        <taxon>Anthemideae</taxon>
        <taxon>Anthemidinae</taxon>
        <taxon>Tanacetum</taxon>
    </lineage>
</organism>
<feature type="domain" description="GAG-pre-integrase" evidence="1">
    <location>
        <begin position="78"/>
        <end position="150"/>
    </location>
</feature>
<sequence length="182" mass="20719">MGTIRFKNDHFAVITGYRDYVQGNLMICHVYYVKGLGHNLFLVEHFCDAYLELAFCLNTCYVQNLEGGDFLNGFRDLNLYTISISELAASSLVSLMFRARSTKSWLWHRKLSYLNFGTINQLASKDLVDGLSKLKYNKDHLCSGCEQGKSKKVSLPLKQIPSTGSKLKLLHMDLYGPMYNNP</sequence>
<dbReference type="AlphaFoldDB" id="A0A699J2I0"/>
<reference evidence="2" key="1">
    <citation type="journal article" date="2019" name="Sci. Rep.">
        <title>Draft genome of Tanacetum cinerariifolium, the natural source of mosquito coil.</title>
        <authorList>
            <person name="Yamashiro T."/>
            <person name="Shiraishi A."/>
            <person name="Satake H."/>
            <person name="Nakayama K."/>
        </authorList>
    </citation>
    <scope>NUCLEOTIDE SEQUENCE</scope>
</reference>
<accession>A0A699J2I0</accession>
<gene>
    <name evidence="2" type="ORF">Tci_576809</name>
</gene>
<proteinExistence type="predicted"/>
<evidence type="ECO:0000313" key="2">
    <source>
        <dbReference type="EMBL" id="GFA04837.1"/>
    </source>
</evidence>
<dbReference type="EMBL" id="BKCJ010360979">
    <property type="protein sequence ID" value="GFA04837.1"/>
    <property type="molecule type" value="Genomic_DNA"/>
</dbReference>